<evidence type="ECO:0000313" key="3">
    <source>
        <dbReference type="Proteomes" id="UP000472380"/>
    </source>
</evidence>
<dbReference type="AlphaFoldDB" id="A0A6L8Q1W7"/>
<dbReference type="Gene3D" id="3.40.220.10">
    <property type="entry name" value="Leucine Aminopeptidase, subunit E, domain 1"/>
    <property type="match status" value="1"/>
</dbReference>
<proteinExistence type="predicted"/>
<sequence>MDIFLLDRNGGLVDLWQQYFSEDNVMPVRGFFDVFMDPYDVQCVVSPANSYGIMDGGYDGAITRYFGDGLQRCVQDHIINHYYGEQPVGTSFMVDIPGSDKKLIHTPTMRAPSAIADPLVVYRCMRTTLMCALNNRVESIVIPAFGGATGNVPYRSIAALMKEAYDQVMNPPKSLNWEYANRYLEDRFREM</sequence>
<comment type="caution">
    <text evidence="2">The sequence shown here is derived from an EMBL/GenBank/DDBJ whole genome shotgun (WGS) entry which is preliminary data.</text>
</comment>
<reference evidence="2 3" key="1">
    <citation type="submission" date="2019-07" db="EMBL/GenBank/DDBJ databases">
        <title>Draft genome sequence of Adlercreutzia equolifaciens IPLA 37004, a human intestinal strain that does not produces equol from daidzein.</title>
        <authorList>
            <person name="Vazquez L."/>
            <person name="Florez A.B."/>
            <person name="Mayo B."/>
        </authorList>
    </citation>
    <scope>NUCLEOTIDE SEQUENCE [LARGE SCALE GENOMIC DNA]</scope>
    <source>
        <strain evidence="2 3">IPLA 37004</strain>
    </source>
</reference>
<gene>
    <name evidence="2" type="ORF">FM068_01415</name>
</gene>
<name>A0A6L8Q1W7_9ACTN</name>
<dbReference type="InterPro" id="IPR002589">
    <property type="entry name" value="Macro_dom"/>
</dbReference>
<dbReference type="Proteomes" id="UP000472380">
    <property type="component" value="Unassembled WGS sequence"/>
</dbReference>
<dbReference type="InterPro" id="IPR043472">
    <property type="entry name" value="Macro_dom-like"/>
</dbReference>
<evidence type="ECO:0000259" key="1">
    <source>
        <dbReference type="PROSITE" id="PS51154"/>
    </source>
</evidence>
<dbReference type="SMART" id="SM00506">
    <property type="entry name" value="A1pp"/>
    <property type="match status" value="1"/>
</dbReference>
<protein>
    <recommendedName>
        <fullName evidence="1">Macro domain-containing protein</fullName>
    </recommendedName>
</protein>
<accession>A0A6L8Q1W7</accession>
<dbReference type="RefSeq" id="WP_161127261.1">
    <property type="nucleotide sequence ID" value="NZ_CBCTOK010000006.1"/>
</dbReference>
<evidence type="ECO:0000313" key="2">
    <source>
        <dbReference type="EMBL" id="MZG27259.1"/>
    </source>
</evidence>
<organism evidence="2 3">
    <name type="scientific">Adlercreutzia equolifaciens</name>
    <dbReference type="NCBI Taxonomy" id="446660"/>
    <lineage>
        <taxon>Bacteria</taxon>
        <taxon>Bacillati</taxon>
        <taxon>Actinomycetota</taxon>
        <taxon>Coriobacteriia</taxon>
        <taxon>Eggerthellales</taxon>
        <taxon>Eggerthellaceae</taxon>
        <taxon>Adlercreutzia</taxon>
    </lineage>
</organism>
<dbReference type="Pfam" id="PF01661">
    <property type="entry name" value="Macro"/>
    <property type="match status" value="1"/>
</dbReference>
<dbReference type="SUPFAM" id="SSF52949">
    <property type="entry name" value="Macro domain-like"/>
    <property type="match status" value="1"/>
</dbReference>
<feature type="domain" description="Macro" evidence="1">
    <location>
        <begin position="1"/>
        <end position="191"/>
    </location>
</feature>
<dbReference type="EMBL" id="VJNE01000001">
    <property type="protein sequence ID" value="MZG27259.1"/>
    <property type="molecule type" value="Genomic_DNA"/>
</dbReference>
<dbReference type="PROSITE" id="PS51154">
    <property type="entry name" value="MACRO"/>
    <property type="match status" value="1"/>
</dbReference>